<dbReference type="EMBL" id="LT985188">
    <property type="protein sequence ID" value="SPD86439.1"/>
    <property type="molecule type" value="Genomic_DNA"/>
</dbReference>
<dbReference type="Proteomes" id="UP000238164">
    <property type="component" value="Chromosome 1"/>
</dbReference>
<organism evidence="1 2">
    <name type="scientific">Micropruina glycogenica</name>
    <dbReference type="NCBI Taxonomy" id="75385"/>
    <lineage>
        <taxon>Bacteria</taxon>
        <taxon>Bacillati</taxon>
        <taxon>Actinomycetota</taxon>
        <taxon>Actinomycetes</taxon>
        <taxon>Propionibacteriales</taxon>
        <taxon>Nocardioidaceae</taxon>
        <taxon>Micropruina</taxon>
    </lineage>
</organism>
<dbReference type="KEGG" id="mgg:MPLG2_1403"/>
<sequence>MTAAVNLGPLTADALLADARLSGELGPGSHPLALLPVRLETRYAGGELLVRIYPDQVHVDAHDERLSAAEQQAGQDFWRAQWRTGANQARQQRIWAPLAGRYGAGRAGWVVRATRPSNGTQRPTGEVGDDAPLAVEPSFAPIDTTDERRTPVARLLPARWTVTAYAGGQVLAVATGAPITIDPAVGPDLAAPLVGDADDHEVAAVDTGMNWLVDFAGAEQLGMAVRLPVTGPVDLLVATGVRGVDPAAGAVQLAALLQAQRYSAGLGFLPPEAPTNNSDAAGSAWSSGEVGAWSAADTEPATGSVGAATAVALGVALPGSLPHAGDTDDLTAPMTRALWPATWGYWLAQFAGVDGASTDWGRDFAVRFLRPGGPLPTLRVGRQPYGLLPVTSVGRFAGDPRSTRLSRVIAGLRDGAWRPAVDLAPRVGRADVATDLVDVLRLEGRSDDLRLRRSMGARFADNLQRLLGAATTEGGFWNAARDRSLPLANAAGLGLVPGALTVHEPSTHPVTLPLVAPSTDLGFIAALLAADPDALAGATDAPVSVLAALLRHGLLREHADAAARLLSLGAADAEFYGFGDDATGWTARRATVLPDGHTVAQRLADGPVGSLTDFRTAVNTLAAASVPALERQLLQSIDATSHRLDAWATALATARLDEVRTANPDGVLIGGYGWVEGLAPTTSAAATPLPTGEPGPLLAAQSDPGFVHAPSVHQAQVAALARNAHLAHGGGEHDPFAVSLTSERVRLARWLFDGVRAGRSLGAVLGYLVERDLHERRLDFAVLPAREVCPLPGQEAFSLEARRLDGLRLHQLWAGSEDHAVDHLVSMSRTPTDDERRRAVGVLRRLAAAVDAAADALQAEQVHQFARGDLSRAVSSVADLDRGLAPPPELDFLATPRTGAAVTHRVVVLFDPDAAPAAGWATAATSPSAAAEPALDAWLSHQLGPAIGRVLRLAGEPPVDVPWGSLGMAAGDFVRLAGGGSALRELAVRAAVAAGRPVDVAELTPDDDLLALLELGGSLAALVASAKGLDGAALQPPHADPVPGVDLPELAARAAAARRALGAVVDRLNAALATPDDSDALQAAVVASWPFAVGEAGLPTVKSGWVAAAARVLADLTARLAEPVAASDDAAALGRELAALQGPGFVAVPRFTAGTMPDLIASRDDPALVGGDPLAAEVWVTRMERVREPLARLGIAAREAEALGGPAFEPVVAQVPYHPGDTWNALPAPHYVDAATSLLLIGGPVLRAGATLAGLLADEWAEVVPSASETTGVAFRYDPPESMAPQAILLAVPPVLDEPWTVGRLNQVLVETLELAHLRAVPPEALGPARQYLPAAVLAFNAEGDAPSTDPNGLTPAAGG</sequence>
<keyword evidence="2" id="KW-1185">Reference proteome</keyword>
<evidence type="ECO:0000313" key="1">
    <source>
        <dbReference type="EMBL" id="SPD86439.1"/>
    </source>
</evidence>
<dbReference type="RefSeq" id="WP_105185420.1">
    <property type="nucleotide sequence ID" value="NZ_LT985188.1"/>
</dbReference>
<name>A0A2N9JFY3_9ACTN</name>
<accession>A0A2N9JFY3</accession>
<dbReference type="OrthoDB" id="9757728at2"/>
<evidence type="ECO:0000313" key="2">
    <source>
        <dbReference type="Proteomes" id="UP000238164"/>
    </source>
</evidence>
<protein>
    <submittedName>
        <fullName evidence="1">Uncharacterized protein</fullName>
    </submittedName>
</protein>
<proteinExistence type="predicted"/>
<gene>
    <name evidence="1" type="ORF">MPLG2_1403</name>
</gene>
<reference evidence="1 2" key="1">
    <citation type="submission" date="2018-02" db="EMBL/GenBank/DDBJ databases">
        <authorList>
            <person name="Cohen D.B."/>
            <person name="Kent A.D."/>
        </authorList>
    </citation>
    <scope>NUCLEOTIDE SEQUENCE [LARGE SCALE GENOMIC DNA]</scope>
    <source>
        <strain evidence="1">1</strain>
    </source>
</reference>